<dbReference type="InterPro" id="IPR015940">
    <property type="entry name" value="UBA"/>
</dbReference>
<proteinExistence type="predicted"/>
<feature type="compositionally biased region" description="Low complexity" evidence="1">
    <location>
        <begin position="319"/>
        <end position="339"/>
    </location>
</feature>
<evidence type="ECO:0000256" key="1">
    <source>
        <dbReference type="SAM" id="MobiDB-lite"/>
    </source>
</evidence>
<evidence type="ECO:0000259" key="2">
    <source>
        <dbReference type="PROSITE" id="PS50030"/>
    </source>
</evidence>
<sequence>MPVVEANADPAKMTFDKEVMDQLQELQLDKDQVAEALRQGAHNDLSASYYLQLNRKRRNQEKKELREKMYEEHDLKQKTVEELTQEAASKTHVQEMAPLSLVETPPNPNARTLPFQPVNANQPRAAPPGTNGSFPLASPGGSANTAIPKLPLNALKNPLAGAGGAEPLPDLITNKGGGKPPKGGAVTRAQARQQQAPVVSQSARGNNPNPIGNGNPNNPYPATARAAPMEMEDGPPVATTSPWGDQAGDRPNTRSGTRGESRSGARAVRPITEGLGGVEKPKPSMDPIPSSAPVRPQVPAGRPGGGGGGGRGGRSVKDPAAAAPAAAAERPQAAAAPSAAPMAPLAGVELTSQPSAKTQKALYNEIKKACKSRNIGCKVQSGSSFICETTLSGKTPVKFSLVVEKFGDVKGCMHILKAALMAGSKEDMQRVCKAIFNAVGNSR</sequence>
<comment type="caution">
    <text evidence="3">The sequence shown here is derived from an EMBL/GenBank/DDBJ whole genome shotgun (WGS) entry which is preliminary data.</text>
</comment>
<dbReference type="EMBL" id="BRYB01004558">
    <property type="protein sequence ID" value="GMI33317.1"/>
    <property type="molecule type" value="Genomic_DNA"/>
</dbReference>
<feature type="compositionally biased region" description="Low complexity" evidence="1">
    <location>
        <begin position="182"/>
        <end position="217"/>
    </location>
</feature>
<feature type="region of interest" description="Disordered" evidence="1">
    <location>
        <begin position="84"/>
        <end position="339"/>
    </location>
</feature>
<feature type="compositionally biased region" description="Low complexity" evidence="1">
    <location>
        <begin position="148"/>
        <end position="160"/>
    </location>
</feature>
<feature type="compositionally biased region" description="Gly residues" evidence="1">
    <location>
        <begin position="302"/>
        <end position="313"/>
    </location>
</feature>
<keyword evidence="4" id="KW-1185">Reference proteome</keyword>
<feature type="domain" description="UBA" evidence="2">
    <location>
        <begin position="14"/>
        <end position="54"/>
    </location>
</feature>
<dbReference type="Proteomes" id="UP001165060">
    <property type="component" value="Unassembled WGS sequence"/>
</dbReference>
<accession>A0ABQ6MVC4</accession>
<evidence type="ECO:0000313" key="3">
    <source>
        <dbReference type="EMBL" id="GMI33317.1"/>
    </source>
</evidence>
<organism evidence="3 4">
    <name type="scientific">Tetraparma gracilis</name>
    <dbReference type="NCBI Taxonomy" id="2962635"/>
    <lineage>
        <taxon>Eukaryota</taxon>
        <taxon>Sar</taxon>
        <taxon>Stramenopiles</taxon>
        <taxon>Ochrophyta</taxon>
        <taxon>Bolidophyceae</taxon>
        <taxon>Parmales</taxon>
        <taxon>Triparmaceae</taxon>
        <taxon>Tetraparma</taxon>
    </lineage>
</organism>
<feature type="compositionally biased region" description="Basic and acidic residues" evidence="1">
    <location>
        <begin position="247"/>
        <end position="263"/>
    </location>
</feature>
<dbReference type="PROSITE" id="PS50030">
    <property type="entry name" value="UBA"/>
    <property type="match status" value="1"/>
</dbReference>
<gene>
    <name evidence="3" type="ORF">TeGR_g13337</name>
</gene>
<name>A0ABQ6MVC4_9STRA</name>
<protein>
    <recommendedName>
        <fullName evidence="2">UBA domain-containing protein</fullName>
    </recommendedName>
</protein>
<evidence type="ECO:0000313" key="4">
    <source>
        <dbReference type="Proteomes" id="UP001165060"/>
    </source>
</evidence>
<reference evidence="3 4" key="1">
    <citation type="journal article" date="2023" name="Commun. Biol.">
        <title>Genome analysis of Parmales, the sister group of diatoms, reveals the evolutionary specialization of diatoms from phago-mixotrophs to photoautotrophs.</title>
        <authorList>
            <person name="Ban H."/>
            <person name="Sato S."/>
            <person name="Yoshikawa S."/>
            <person name="Yamada K."/>
            <person name="Nakamura Y."/>
            <person name="Ichinomiya M."/>
            <person name="Sato N."/>
            <person name="Blanc-Mathieu R."/>
            <person name="Endo H."/>
            <person name="Kuwata A."/>
            <person name="Ogata H."/>
        </authorList>
    </citation>
    <scope>NUCLEOTIDE SEQUENCE [LARGE SCALE GENOMIC DNA]</scope>
</reference>